<proteinExistence type="inferred from homology"/>
<dbReference type="GeneID" id="8778777"/>
<dbReference type="InterPro" id="IPR011549">
    <property type="entry name" value="RibD_C"/>
</dbReference>
<dbReference type="eggNOG" id="arCOG01484">
    <property type="taxonomic scope" value="Archaea"/>
</dbReference>
<comment type="similarity">
    <text evidence="2">Belongs to the HTP reductase family.</text>
</comment>
<dbReference type="STRING" id="589924.Ferp_1264"/>
<dbReference type="NCBIfam" id="TIGR00227">
    <property type="entry name" value="ribD_Cterm"/>
    <property type="match status" value="1"/>
</dbReference>
<comment type="catalytic activity">
    <reaction evidence="8">
        <text>2,5-diamino-6-(1-D-ribitylamino)pyrimidin-4(3H)-one 5'-phosphate + NADP(+) = 2,5-diamino-6-(1-D-ribosylamino)pyrimidin-4(3H)-one 5'-phosphate + NADPH + H(+)</text>
        <dbReference type="Rhea" id="RHEA:27278"/>
        <dbReference type="ChEBI" id="CHEBI:15378"/>
        <dbReference type="ChEBI" id="CHEBI:57783"/>
        <dbReference type="ChEBI" id="CHEBI:58349"/>
        <dbReference type="ChEBI" id="CHEBI:58890"/>
        <dbReference type="ChEBI" id="CHEBI:59545"/>
        <dbReference type="EC" id="1.1.1.302"/>
    </reaction>
</comment>
<dbReference type="InterPro" id="IPR024072">
    <property type="entry name" value="DHFR-like_dom_sf"/>
</dbReference>
<dbReference type="HOGENOM" id="CLU_036590_4_1_2"/>
<dbReference type="PANTHER" id="PTHR38011">
    <property type="entry name" value="DIHYDROFOLATE REDUCTASE FAMILY PROTEIN (AFU_ORTHOLOGUE AFUA_8G06820)"/>
    <property type="match status" value="1"/>
</dbReference>
<sequence length="225" mass="25238">MKPFVFVNVAASVDGKISNERRVQLRISSKEDMERVDKLRAESDAIMVGIGTVLADNPKLTVKSDELRKKRVLEGKPENPLRVVVDSKARIPEDALILNDEAETLLAVSKKADLEKLKKLQEKAMIFVAGEERVDLSELMEFLYHIGVRKLMVEGGGELIASLFREGLVDEIYVYYGNVIIAGKNSPTIADGKSLDEPAELELLEFKKLGGGILTRWRVKRKRFN</sequence>
<evidence type="ECO:0000256" key="7">
    <source>
        <dbReference type="ARBA" id="ARBA00047550"/>
    </source>
</evidence>
<keyword evidence="6 11" id="KW-0560">Oxidoreductase</keyword>
<dbReference type="GO" id="GO:0050661">
    <property type="term" value="F:NADP binding"/>
    <property type="evidence" value="ECO:0007669"/>
    <property type="project" value="InterPro"/>
</dbReference>
<dbReference type="SUPFAM" id="SSF53597">
    <property type="entry name" value="Dihydrofolate reductase-like"/>
    <property type="match status" value="1"/>
</dbReference>
<dbReference type="EC" id="1.1.1.302" evidence="9"/>
<dbReference type="NCBIfam" id="TIGR01508">
    <property type="entry name" value="rib_reduct_arch"/>
    <property type="match status" value="1"/>
</dbReference>
<comment type="subunit">
    <text evidence="3">Homodimer.</text>
</comment>
<dbReference type="Gene3D" id="3.40.430.10">
    <property type="entry name" value="Dihydrofolate Reductase, subunit A"/>
    <property type="match status" value="1"/>
</dbReference>
<dbReference type="OrthoDB" id="10178at2157"/>
<dbReference type="InterPro" id="IPR002734">
    <property type="entry name" value="RibDG_C"/>
</dbReference>
<protein>
    <recommendedName>
        <fullName evidence="9">2,5-diamino-6-(ribosylamino)-4(3H)-pyrimidinone 5'-phosphate reductase</fullName>
        <ecNumber evidence="9">1.1.1.302</ecNumber>
    </recommendedName>
</protein>
<feature type="domain" description="Bacterial bifunctional deaminase-reductase C-terminal" evidence="10">
    <location>
        <begin position="3"/>
        <end position="214"/>
    </location>
</feature>
<dbReference type="InterPro" id="IPR006401">
    <property type="entry name" value="Rib_reduct_arc"/>
</dbReference>
<evidence type="ECO:0000256" key="8">
    <source>
        <dbReference type="ARBA" id="ARBA00049020"/>
    </source>
</evidence>
<dbReference type="UniPathway" id="UPA00275"/>
<evidence type="ECO:0000259" key="10">
    <source>
        <dbReference type="Pfam" id="PF01872"/>
    </source>
</evidence>
<dbReference type="KEGG" id="fpl:Ferp_1264"/>
<dbReference type="GO" id="GO:0009231">
    <property type="term" value="P:riboflavin biosynthetic process"/>
    <property type="evidence" value="ECO:0007669"/>
    <property type="project" value="UniProtKB-UniPathway"/>
</dbReference>
<keyword evidence="4" id="KW-0686">Riboflavin biosynthesis</keyword>
<evidence type="ECO:0000256" key="5">
    <source>
        <dbReference type="ARBA" id="ARBA00022857"/>
    </source>
</evidence>
<evidence type="ECO:0000313" key="12">
    <source>
        <dbReference type="Proteomes" id="UP000002613"/>
    </source>
</evidence>
<keyword evidence="12" id="KW-1185">Reference proteome</keyword>
<dbReference type="PaxDb" id="589924-Ferp_1264"/>
<dbReference type="GO" id="GO:0008703">
    <property type="term" value="F:5-amino-6-(5-phosphoribosylamino)uracil reductase activity"/>
    <property type="evidence" value="ECO:0007669"/>
    <property type="project" value="InterPro"/>
</dbReference>
<dbReference type="AlphaFoldDB" id="D3RY55"/>
<evidence type="ECO:0000256" key="9">
    <source>
        <dbReference type="NCBIfam" id="TIGR01508"/>
    </source>
</evidence>
<dbReference type="InterPro" id="IPR050765">
    <property type="entry name" value="Riboflavin_Biosynth_HTPR"/>
</dbReference>
<comment type="pathway">
    <text evidence="1">Cofactor biosynthesis; riboflavin biosynthesis.</text>
</comment>
<evidence type="ECO:0000313" key="11">
    <source>
        <dbReference type="EMBL" id="ADC65418.1"/>
    </source>
</evidence>
<evidence type="ECO:0000256" key="4">
    <source>
        <dbReference type="ARBA" id="ARBA00022619"/>
    </source>
</evidence>
<evidence type="ECO:0000256" key="3">
    <source>
        <dbReference type="ARBA" id="ARBA00011738"/>
    </source>
</evidence>
<evidence type="ECO:0000256" key="6">
    <source>
        <dbReference type="ARBA" id="ARBA00023002"/>
    </source>
</evidence>
<evidence type="ECO:0000256" key="1">
    <source>
        <dbReference type="ARBA" id="ARBA00005104"/>
    </source>
</evidence>
<reference evidence="12" key="1">
    <citation type="submission" date="2010-02" db="EMBL/GenBank/DDBJ databases">
        <title>Complete sequence of Ferroglobus placidus DSM 10642.</title>
        <authorList>
            <consortium name="US DOE Joint Genome Institute"/>
            <person name="Lucas S."/>
            <person name="Copeland A."/>
            <person name="Lapidus A."/>
            <person name="Cheng J.-F."/>
            <person name="Bruce D."/>
            <person name="Goodwin L."/>
            <person name="Pitluck S."/>
            <person name="Saunders E."/>
            <person name="Brettin T."/>
            <person name="Detter J.C."/>
            <person name="Han C."/>
            <person name="Tapia R."/>
            <person name="Larimer F."/>
            <person name="Land M."/>
            <person name="Hauser L."/>
            <person name="Kyrpides N."/>
            <person name="Ivanova N."/>
            <person name="Holmes D."/>
            <person name="Lovley D."/>
            <person name="Kyrpides N."/>
            <person name="Anderson I.J."/>
            <person name="Woyke T."/>
        </authorList>
    </citation>
    <scope>NUCLEOTIDE SEQUENCE [LARGE SCALE GENOMIC DNA]</scope>
    <source>
        <strain evidence="12">DSM 10642 / AEDII12DO</strain>
    </source>
</reference>
<gene>
    <name evidence="11" type="ordered locus">Ferp_1264</name>
</gene>
<comment type="catalytic activity">
    <reaction evidence="7">
        <text>2,5-diamino-6-(1-D-ribitylamino)pyrimidin-4(3H)-one 5'-phosphate + NAD(+) = 2,5-diamino-6-(1-D-ribosylamino)pyrimidin-4(3H)-one 5'-phosphate + NADH + H(+)</text>
        <dbReference type="Rhea" id="RHEA:27274"/>
        <dbReference type="ChEBI" id="CHEBI:15378"/>
        <dbReference type="ChEBI" id="CHEBI:57540"/>
        <dbReference type="ChEBI" id="CHEBI:57945"/>
        <dbReference type="ChEBI" id="CHEBI:58890"/>
        <dbReference type="ChEBI" id="CHEBI:59545"/>
        <dbReference type="EC" id="1.1.1.302"/>
    </reaction>
</comment>
<dbReference type="RefSeq" id="WP_012965761.1">
    <property type="nucleotide sequence ID" value="NC_013849.1"/>
</dbReference>
<organism evidence="11 12">
    <name type="scientific">Ferroglobus placidus (strain DSM 10642 / AEDII12DO)</name>
    <dbReference type="NCBI Taxonomy" id="589924"/>
    <lineage>
        <taxon>Archaea</taxon>
        <taxon>Methanobacteriati</taxon>
        <taxon>Methanobacteriota</taxon>
        <taxon>Archaeoglobi</taxon>
        <taxon>Archaeoglobales</taxon>
        <taxon>Archaeoglobaceae</taxon>
        <taxon>Ferroglobus</taxon>
    </lineage>
</organism>
<dbReference type="PANTHER" id="PTHR38011:SF7">
    <property type="entry name" value="2,5-DIAMINO-6-RIBOSYLAMINO-4(3H)-PYRIMIDINONE 5'-PHOSPHATE REDUCTASE"/>
    <property type="match status" value="1"/>
</dbReference>
<accession>D3RY55</accession>
<dbReference type="EMBL" id="CP001899">
    <property type="protein sequence ID" value="ADC65418.1"/>
    <property type="molecule type" value="Genomic_DNA"/>
</dbReference>
<reference evidence="11 12" key="2">
    <citation type="journal article" date="2011" name="Stand. Genomic Sci.">
        <title>Complete genome sequence of Ferroglobus placidus AEDII12DO.</title>
        <authorList>
            <person name="Anderson I."/>
            <person name="Risso C."/>
            <person name="Holmes D."/>
            <person name="Lucas S."/>
            <person name="Copeland A."/>
            <person name="Lapidus A."/>
            <person name="Cheng J.F."/>
            <person name="Bruce D."/>
            <person name="Goodwin L."/>
            <person name="Pitluck S."/>
            <person name="Saunders E."/>
            <person name="Brettin T."/>
            <person name="Detter J.C."/>
            <person name="Han C."/>
            <person name="Tapia R."/>
            <person name="Larimer F."/>
            <person name="Land M."/>
            <person name="Hauser L."/>
            <person name="Woyke T."/>
            <person name="Lovley D."/>
            <person name="Kyrpides N."/>
            <person name="Ivanova N."/>
        </authorList>
    </citation>
    <scope>NUCLEOTIDE SEQUENCE [LARGE SCALE GENOMIC DNA]</scope>
    <source>
        <strain evidence="12">DSM 10642 / AEDII12DO</strain>
    </source>
</reference>
<keyword evidence="5" id="KW-0521">NADP</keyword>
<name>D3RY55_FERPA</name>
<dbReference type="Pfam" id="PF01872">
    <property type="entry name" value="RibD_C"/>
    <property type="match status" value="1"/>
</dbReference>
<evidence type="ECO:0000256" key="2">
    <source>
        <dbReference type="ARBA" id="ARBA00009723"/>
    </source>
</evidence>
<dbReference type="Proteomes" id="UP000002613">
    <property type="component" value="Chromosome"/>
</dbReference>